<feature type="transmembrane region" description="Helical" evidence="2">
    <location>
        <begin position="99"/>
        <end position="117"/>
    </location>
</feature>
<dbReference type="PANTHER" id="PTHR11403:SF6">
    <property type="entry name" value="NITRIC OXIDE REDUCTASE SUBUNIT E"/>
    <property type="match status" value="1"/>
</dbReference>
<feature type="transmembrane region" description="Helical" evidence="2">
    <location>
        <begin position="185"/>
        <end position="203"/>
    </location>
</feature>
<dbReference type="PROSITE" id="PS50253">
    <property type="entry name" value="COX3"/>
    <property type="match status" value="1"/>
</dbReference>
<dbReference type="InterPro" id="IPR000298">
    <property type="entry name" value="Cyt_c_oxidase-like_su3"/>
</dbReference>
<accession>A0ABS6KJG9</accession>
<reference evidence="4 5" key="1">
    <citation type="journal article" date="2021" name="Sci. Rep.">
        <title>Phenotypic and genomic hallmarks of a novel, potentially pathogenic rapidly growing Mycobacterium species related to the Mycobacterium fortuitum complex.</title>
        <authorList>
            <person name="Gharbi R."/>
            <person name="Khanna V."/>
            <person name="Frigui W."/>
            <person name="Mhenni B."/>
            <person name="Brosch R."/>
            <person name="Mardassi H."/>
        </authorList>
    </citation>
    <scope>NUCLEOTIDE SEQUENCE [LARGE SCALE GENOMIC DNA]</scope>
    <source>
        <strain evidence="4 5">TNTM28</strain>
    </source>
</reference>
<keyword evidence="5" id="KW-1185">Reference proteome</keyword>
<feature type="transmembrane region" description="Helical" evidence="2">
    <location>
        <begin position="69"/>
        <end position="87"/>
    </location>
</feature>
<evidence type="ECO:0000313" key="5">
    <source>
        <dbReference type="Proteomes" id="UP000812982"/>
    </source>
</evidence>
<dbReference type="EMBL" id="VOMB01000009">
    <property type="protein sequence ID" value="MBU9763431.1"/>
    <property type="molecule type" value="Genomic_DNA"/>
</dbReference>
<dbReference type="PANTHER" id="PTHR11403">
    <property type="entry name" value="CYTOCHROME C OXIDASE SUBUNIT III"/>
    <property type="match status" value="1"/>
</dbReference>
<gene>
    <name evidence="4" type="ORF">FR943_06190</name>
</gene>
<feature type="domain" description="Heme-copper oxidase subunit III family profile" evidence="3">
    <location>
        <begin position="28"/>
        <end position="204"/>
    </location>
</feature>
<sequence>MKPLLDAAADTNVDCAPEAAPHVPGEPGLWILLFGDLVIFTVLFVVYLSRRAEDPELFASSQDHLNRTFGVVNTLILLTSSLLIVLATKALRDDRLRTLATPLTVGGALIGACFVVVKVFEYQQKFAAGIGPSTNEFFMYYFVLTGLHLAHVIIGLAMLAVLARLASKPDPTPMRIGFFEGGACFWHLVDLLWIIIFPLVFLVR</sequence>
<feature type="transmembrane region" description="Helical" evidence="2">
    <location>
        <begin position="138"/>
        <end position="165"/>
    </location>
</feature>
<name>A0ABS6KJG9_9MYCO</name>
<keyword evidence="2" id="KW-1133">Transmembrane helix</keyword>
<dbReference type="InterPro" id="IPR024791">
    <property type="entry name" value="Cyt_c/ubiquinol_Oxase_su3"/>
</dbReference>
<evidence type="ECO:0000256" key="2">
    <source>
        <dbReference type="SAM" id="Phobius"/>
    </source>
</evidence>
<protein>
    <submittedName>
        <fullName evidence="4">Cytochrome c oxidase subunit 3 family protein</fullName>
    </submittedName>
</protein>
<proteinExistence type="inferred from homology"/>
<dbReference type="Pfam" id="PF00510">
    <property type="entry name" value="COX3"/>
    <property type="match status" value="1"/>
</dbReference>
<keyword evidence="2" id="KW-0472">Membrane</keyword>
<evidence type="ECO:0000256" key="1">
    <source>
        <dbReference type="RuleBase" id="RU003376"/>
    </source>
</evidence>
<dbReference type="Proteomes" id="UP000812982">
    <property type="component" value="Unassembled WGS sequence"/>
</dbReference>
<organism evidence="4 5">
    <name type="scientific">[Mycobacterium] fortunisiensis</name>
    <dbReference type="NCBI Taxonomy" id="2600579"/>
    <lineage>
        <taxon>Bacteria</taxon>
        <taxon>Bacillati</taxon>
        <taxon>Actinomycetota</taxon>
        <taxon>Actinomycetes</taxon>
        <taxon>Mycobacteriales</taxon>
        <taxon>Mycobacteriaceae</taxon>
        <taxon>Mycolicibacterium</taxon>
    </lineage>
</organism>
<dbReference type="RefSeq" id="WP_217155470.1">
    <property type="nucleotide sequence ID" value="NZ_VOMB01000009.1"/>
</dbReference>
<evidence type="ECO:0000313" key="4">
    <source>
        <dbReference type="EMBL" id="MBU9763431.1"/>
    </source>
</evidence>
<comment type="similarity">
    <text evidence="1">Belongs to the cytochrome c oxidase subunit 3 family.</text>
</comment>
<comment type="caution">
    <text evidence="4">The sequence shown here is derived from an EMBL/GenBank/DDBJ whole genome shotgun (WGS) entry which is preliminary data.</text>
</comment>
<keyword evidence="1 2" id="KW-0812">Transmembrane</keyword>
<comment type="subcellular location">
    <subcellularLocation>
        <location evidence="1">Cell membrane</location>
        <topology evidence="1">Multi-pass membrane protein</topology>
    </subcellularLocation>
</comment>
<feature type="transmembrane region" description="Helical" evidence="2">
    <location>
        <begin position="29"/>
        <end position="48"/>
    </location>
</feature>
<evidence type="ECO:0000259" key="3">
    <source>
        <dbReference type="PROSITE" id="PS50253"/>
    </source>
</evidence>